<dbReference type="EMBL" id="JBHLVX010000021">
    <property type="protein sequence ID" value="MFC0267578.1"/>
    <property type="molecule type" value="Genomic_DNA"/>
</dbReference>
<evidence type="ECO:0000313" key="2">
    <source>
        <dbReference type="Proteomes" id="UP001589814"/>
    </source>
</evidence>
<comment type="caution">
    <text evidence="1">The sequence shown here is derived from an EMBL/GenBank/DDBJ whole genome shotgun (WGS) entry which is preliminary data.</text>
</comment>
<protein>
    <recommendedName>
        <fullName evidence="3">N-acetyltransferase domain-containing protein</fullName>
    </recommendedName>
</protein>
<sequence length="265" mass="29893">MGHQMLPALCGDEGEQDSGVPGLFLLQLQPLDDDDYSPLLLVECREYRTVEEAEVVQASLTFHYRVHSPESSQEPPTEGEFSASYCCHHHCGKPAVRLTSSDIDSSGYCVVDPDWVAGRGVGTFFMNEIVQWVQQWPNATVMPVLLDRLDALGSGARRRNRFYEQFGLRFEVRRPQGREAASAPISAGELKPLSDRAAERLATQVTRLELEAYLSHQVDQQARMAAQIRELRSQLKAHDESHERANASPLRWALAILWSRLWYGN</sequence>
<dbReference type="RefSeq" id="WP_156826861.1">
    <property type="nucleotide sequence ID" value="NZ_JBHLVX010000021.1"/>
</dbReference>
<name>A0ABV6G1P0_9GAMM</name>
<reference evidence="1 2" key="1">
    <citation type="submission" date="2024-09" db="EMBL/GenBank/DDBJ databases">
        <authorList>
            <person name="Sun Q."/>
            <person name="Mori K."/>
        </authorList>
    </citation>
    <scope>NUCLEOTIDE SEQUENCE [LARGE SCALE GENOMIC DNA]</scope>
    <source>
        <strain evidence="1 2">CCM 7415</strain>
    </source>
</reference>
<dbReference type="Proteomes" id="UP001589814">
    <property type="component" value="Unassembled WGS sequence"/>
</dbReference>
<proteinExistence type="predicted"/>
<evidence type="ECO:0008006" key="3">
    <source>
        <dbReference type="Google" id="ProtNLM"/>
    </source>
</evidence>
<evidence type="ECO:0000313" key="1">
    <source>
        <dbReference type="EMBL" id="MFC0267578.1"/>
    </source>
</evidence>
<gene>
    <name evidence="1" type="ORF">ACFFHW_06150</name>
</gene>
<accession>A0ABV6G1P0</accession>
<keyword evidence="2" id="KW-1185">Reference proteome</keyword>
<organism evidence="1 2">
    <name type="scientific">Kushneria aurantia</name>
    <dbReference type="NCBI Taxonomy" id="504092"/>
    <lineage>
        <taxon>Bacteria</taxon>
        <taxon>Pseudomonadati</taxon>
        <taxon>Pseudomonadota</taxon>
        <taxon>Gammaproteobacteria</taxon>
        <taxon>Oceanospirillales</taxon>
        <taxon>Halomonadaceae</taxon>
        <taxon>Kushneria</taxon>
    </lineage>
</organism>